<feature type="compositionally biased region" description="Polar residues" evidence="1">
    <location>
        <begin position="38"/>
        <end position="62"/>
    </location>
</feature>
<keyword evidence="4" id="KW-1185">Reference proteome</keyword>
<name>A0A8J7C4Q1_9CYAN</name>
<keyword evidence="2" id="KW-0472">Membrane</keyword>
<reference evidence="3" key="1">
    <citation type="submission" date="2020-09" db="EMBL/GenBank/DDBJ databases">
        <title>Iningainema tapete sp. nov. (Scytonemataceae, Cyanobacteria) from greenhouses in central Florida (USA) produces two types of nodularin with biosynthetic potential for microcystin-LR and anabaenopeptins.</title>
        <authorList>
            <person name="Berthold D.E."/>
            <person name="Lefler F.W."/>
            <person name="Huang I.-S."/>
            <person name="Abdulla H."/>
            <person name="Zimba P.V."/>
            <person name="Laughinghouse H.D. IV."/>
        </authorList>
    </citation>
    <scope>NUCLEOTIDE SEQUENCE</scope>
    <source>
        <strain evidence="3">BLCCT55</strain>
    </source>
</reference>
<dbReference type="Proteomes" id="UP000629098">
    <property type="component" value="Unassembled WGS sequence"/>
</dbReference>
<keyword evidence="2" id="KW-0812">Transmembrane</keyword>
<evidence type="ECO:0000313" key="4">
    <source>
        <dbReference type="Proteomes" id="UP000629098"/>
    </source>
</evidence>
<sequence>MKPKDENRKKKFEVIALAVAAVTAIIFTMIILSVLRKSSSTIQQSPTLPTMYNAPASSPATTHNDDNEDKDKDDDDKDDDDKDDDD</sequence>
<comment type="caution">
    <text evidence="3">The sequence shown here is derived from an EMBL/GenBank/DDBJ whole genome shotgun (WGS) entry which is preliminary data.</text>
</comment>
<keyword evidence="2" id="KW-1133">Transmembrane helix</keyword>
<feature type="region of interest" description="Disordered" evidence="1">
    <location>
        <begin position="38"/>
        <end position="86"/>
    </location>
</feature>
<dbReference type="RefSeq" id="WP_190826160.1">
    <property type="nucleotide sequence ID" value="NZ_CAWPPI010000029.1"/>
</dbReference>
<dbReference type="EMBL" id="JACXAE010000029">
    <property type="protein sequence ID" value="MBD2771869.1"/>
    <property type="molecule type" value="Genomic_DNA"/>
</dbReference>
<dbReference type="AlphaFoldDB" id="A0A8J7C4Q1"/>
<feature type="transmembrane region" description="Helical" evidence="2">
    <location>
        <begin position="12"/>
        <end position="35"/>
    </location>
</feature>
<organism evidence="3 4">
    <name type="scientific">Iningainema tapete BLCC-T55</name>
    <dbReference type="NCBI Taxonomy" id="2748662"/>
    <lineage>
        <taxon>Bacteria</taxon>
        <taxon>Bacillati</taxon>
        <taxon>Cyanobacteriota</taxon>
        <taxon>Cyanophyceae</taxon>
        <taxon>Nostocales</taxon>
        <taxon>Scytonemataceae</taxon>
        <taxon>Iningainema tapete</taxon>
    </lineage>
</organism>
<gene>
    <name evidence="3" type="ORF">ICL16_07120</name>
</gene>
<feature type="compositionally biased region" description="Acidic residues" evidence="1">
    <location>
        <begin position="66"/>
        <end position="86"/>
    </location>
</feature>
<evidence type="ECO:0000256" key="2">
    <source>
        <dbReference type="SAM" id="Phobius"/>
    </source>
</evidence>
<protein>
    <submittedName>
        <fullName evidence="3">Uncharacterized protein</fullName>
    </submittedName>
</protein>
<evidence type="ECO:0000256" key="1">
    <source>
        <dbReference type="SAM" id="MobiDB-lite"/>
    </source>
</evidence>
<proteinExistence type="predicted"/>
<accession>A0A8J7C4Q1</accession>
<evidence type="ECO:0000313" key="3">
    <source>
        <dbReference type="EMBL" id="MBD2771869.1"/>
    </source>
</evidence>